<name>A0A917M4T3_9SPHI</name>
<proteinExistence type="predicted"/>
<sequence>MKSYTIPARQQLHPALDYALLREEGLKHIEQLASDLWTDYNAHDPGITILEALCYAITELGYRSSFEMKHLLHGATDQVLYPARQILTTHPLTIADYRKLLVDIDGINNAWVVPAKHQETPIFFDHEEKKLQVDATDTPIRLNGLYDVVLDFDSDERYGDLNSGDVELLSLEGDFAVKFEFPRYGDIHPDVLGKPIDSVSVQETDATERYELVFTDTSGTAFRIPFGMTVIMHPPTGKITATQLEEMLDDMDYVQQIADTYLEKLKTIDTIFKRAVKQLQSHRNLCEDFLSIKQVRYEEIAVCVDIDVLPDADIERIQAELFFAIERYLSPSVNFYSLKELLDKGWTIPDIYNGVALNNGFVDPKQLDETQLRTHIYASDIISLLMDIDSIVAVRNLVMTKYGHNGKPVDGYVGLDWCVAISEGHKPALSDSRSKILLYKNGYPFQARMGEVSDTLSVMRAQYTLGKRKGYDRDVAVVEGRSRDTLSYWPVQYDLPGVYGVGEAGLAPHADTLRRAQQRQLKGYLLFFEQLLADFFAQLTNAKRLFSIEDIKQTYFAQYLADIKDIDGLLSDDLENAIALGPGSEQWQRLYERQAPYVERRNRFLDHLLARFAESFNDFALLRYQINYEEQTVERIAGEELIAAKIQTLKQYPEISANRSKAFNYFPQTDEFDLATDQLWDTDNISGLEKRVGALTGMQELTRRFLYCIKHTEIRCEEEHADNEIRCVHRFELVSREGVVLTSAKFLTKEQAATVLAKVIDAASIVGNYSIVAHKIVLLVDGENVLETLDTFEDAAAADDVIEKLAAEFKQGCGDPEGQHLIEHILLRPRTPAFKLMDRCEISADCSCELDPYSFRISVILPYWPDHFDHPSFRNYIEDKLQEEAPAHIQLKVCWIGNEQLRQFENRYKAWIEALANYFQERKENTSALQEANDKLLELLPELKSVYPRATLHNCAESNIENNPVMLGRTTLGTYLNQ</sequence>
<dbReference type="AlphaFoldDB" id="A0A917M4T3"/>
<feature type="coiled-coil region" evidence="1">
    <location>
        <begin position="901"/>
        <end position="935"/>
    </location>
</feature>
<evidence type="ECO:0000256" key="1">
    <source>
        <dbReference type="SAM" id="Coils"/>
    </source>
</evidence>
<reference evidence="2" key="2">
    <citation type="submission" date="2020-09" db="EMBL/GenBank/DDBJ databases">
        <authorList>
            <person name="Sun Q."/>
            <person name="Zhou Y."/>
        </authorList>
    </citation>
    <scope>NUCLEOTIDE SEQUENCE</scope>
    <source>
        <strain evidence="2">CGMCC 1.12195</strain>
    </source>
</reference>
<reference evidence="2" key="1">
    <citation type="journal article" date="2014" name="Int. J. Syst. Evol. Microbiol.">
        <title>Complete genome sequence of Corynebacterium casei LMG S-19264T (=DSM 44701T), isolated from a smear-ripened cheese.</title>
        <authorList>
            <consortium name="US DOE Joint Genome Institute (JGI-PGF)"/>
            <person name="Walter F."/>
            <person name="Albersmeier A."/>
            <person name="Kalinowski J."/>
            <person name="Ruckert C."/>
        </authorList>
    </citation>
    <scope>NUCLEOTIDE SEQUENCE</scope>
    <source>
        <strain evidence="2">CGMCC 1.12195</strain>
    </source>
</reference>
<keyword evidence="1" id="KW-0175">Coiled coil</keyword>
<accession>A0A917M4T3</accession>
<keyword evidence="3" id="KW-1185">Reference proteome</keyword>
<dbReference type="Proteomes" id="UP000660862">
    <property type="component" value="Unassembled WGS sequence"/>
</dbReference>
<evidence type="ECO:0000313" key="2">
    <source>
        <dbReference type="EMBL" id="GGG77885.1"/>
    </source>
</evidence>
<organism evidence="2 3">
    <name type="scientific">Parapedobacter pyrenivorans</name>
    <dbReference type="NCBI Taxonomy" id="1305674"/>
    <lineage>
        <taxon>Bacteria</taxon>
        <taxon>Pseudomonadati</taxon>
        <taxon>Bacteroidota</taxon>
        <taxon>Sphingobacteriia</taxon>
        <taxon>Sphingobacteriales</taxon>
        <taxon>Sphingobacteriaceae</taxon>
        <taxon>Parapedobacter</taxon>
    </lineage>
</organism>
<dbReference type="EMBL" id="BMER01000001">
    <property type="protein sequence ID" value="GGG77885.1"/>
    <property type="molecule type" value="Genomic_DNA"/>
</dbReference>
<protein>
    <submittedName>
        <fullName evidence="2">Uncharacterized protein</fullName>
    </submittedName>
</protein>
<evidence type="ECO:0000313" key="3">
    <source>
        <dbReference type="Proteomes" id="UP000660862"/>
    </source>
</evidence>
<comment type="caution">
    <text evidence="2">The sequence shown here is derived from an EMBL/GenBank/DDBJ whole genome shotgun (WGS) entry which is preliminary data.</text>
</comment>
<gene>
    <name evidence="2" type="ORF">GCM10007415_07330</name>
</gene>
<dbReference type="RefSeq" id="WP_188504564.1">
    <property type="nucleotide sequence ID" value="NZ_BMER01000001.1"/>
</dbReference>